<organism evidence="1 2">
    <name type="scientific">Actinoallomurus oryzae</name>
    <dbReference type="NCBI Taxonomy" id="502180"/>
    <lineage>
        <taxon>Bacteria</taxon>
        <taxon>Bacillati</taxon>
        <taxon>Actinomycetota</taxon>
        <taxon>Actinomycetes</taxon>
        <taxon>Streptosporangiales</taxon>
        <taxon>Thermomonosporaceae</taxon>
        <taxon>Actinoallomurus</taxon>
    </lineage>
</organism>
<gene>
    <name evidence="1" type="ORF">GCM10023191_101830</name>
</gene>
<proteinExistence type="predicted"/>
<name>A0ABP8R9Z2_9ACTN</name>
<accession>A0ABP8R9Z2</accession>
<dbReference type="Proteomes" id="UP001500503">
    <property type="component" value="Unassembled WGS sequence"/>
</dbReference>
<keyword evidence="2" id="KW-1185">Reference proteome</keyword>
<comment type="caution">
    <text evidence="1">The sequence shown here is derived from an EMBL/GenBank/DDBJ whole genome shotgun (WGS) entry which is preliminary data.</text>
</comment>
<sequence>MPCLGVIPLVPPGADALQRRADTALSNLLVDTWSLHTGRALPRDVPVEDLSSQTLIGFWADPAMSDGLT</sequence>
<reference evidence="2" key="1">
    <citation type="journal article" date="2019" name="Int. J. Syst. Evol. Microbiol.">
        <title>The Global Catalogue of Microorganisms (GCM) 10K type strain sequencing project: providing services to taxonomists for standard genome sequencing and annotation.</title>
        <authorList>
            <consortium name="The Broad Institute Genomics Platform"/>
            <consortium name="The Broad Institute Genome Sequencing Center for Infectious Disease"/>
            <person name="Wu L."/>
            <person name="Ma J."/>
        </authorList>
    </citation>
    <scope>NUCLEOTIDE SEQUENCE [LARGE SCALE GENOMIC DNA]</scope>
    <source>
        <strain evidence="2">JCM 17933</strain>
    </source>
</reference>
<protein>
    <submittedName>
        <fullName evidence="1">Uncharacterized protein</fullName>
    </submittedName>
</protein>
<evidence type="ECO:0000313" key="2">
    <source>
        <dbReference type="Proteomes" id="UP001500503"/>
    </source>
</evidence>
<dbReference type="EMBL" id="BAABHF010000088">
    <property type="protein sequence ID" value="GAA4522497.1"/>
    <property type="molecule type" value="Genomic_DNA"/>
</dbReference>
<evidence type="ECO:0000313" key="1">
    <source>
        <dbReference type="EMBL" id="GAA4522497.1"/>
    </source>
</evidence>